<dbReference type="SUPFAM" id="SSF46626">
    <property type="entry name" value="Cytochrome c"/>
    <property type="match status" value="2"/>
</dbReference>
<evidence type="ECO:0000256" key="5">
    <source>
        <dbReference type="ARBA" id="ARBA00023002"/>
    </source>
</evidence>
<dbReference type="PANTHER" id="PTHR30600">
    <property type="entry name" value="CYTOCHROME C PEROXIDASE-RELATED"/>
    <property type="match status" value="1"/>
</dbReference>
<name>A0A941AXL5_9FLAO</name>
<evidence type="ECO:0000256" key="2">
    <source>
        <dbReference type="ARBA" id="ARBA00022617"/>
    </source>
</evidence>
<keyword evidence="5" id="KW-0560">Oxidoreductase</keyword>
<dbReference type="Pfam" id="PF03150">
    <property type="entry name" value="CCP_MauG"/>
    <property type="match status" value="1"/>
</dbReference>
<evidence type="ECO:0000256" key="6">
    <source>
        <dbReference type="ARBA" id="ARBA00023004"/>
    </source>
</evidence>
<dbReference type="InterPro" id="IPR038352">
    <property type="entry name" value="Imelysin_sf"/>
</dbReference>
<evidence type="ECO:0000256" key="7">
    <source>
        <dbReference type="PROSITE-ProRule" id="PRU00433"/>
    </source>
</evidence>
<keyword evidence="6 7" id="KW-0408">Iron</keyword>
<dbReference type="EMBL" id="JAGFBV010000012">
    <property type="protein sequence ID" value="MBP4138251.1"/>
    <property type="molecule type" value="Genomic_DNA"/>
</dbReference>
<dbReference type="InterPro" id="IPR004852">
    <property type="entry name" value="Di-haem_cyt_c_peroxidsae"/>
</dbReference>
<dbReference type="InterPro" id="IPR009056">
    <property type="entry name" value="Cyt_c-like_dom"/>
</dbReference>
<keyword evidence="2 7" id="KW-0349">Heme</keyword>
<evidence type="ECO:0000256" key="1">
    <source>
        <dbReference type="ARBA" id="ARBA00004196"/>
    </source>
</evidence>
<dbReference type="GO" id="GO:0009055">
    <property type="term" value="F:electron transfer activity"/>
    <property type="evidence" value="ECO:0007669"/>
    <property type="project" value="InterPro"/>
</dbReference>
<comment type="subcellular location">
    <subcellularLocation>
        <location evidence="1">Cell envelope</location>
    </subcellularLocation>
</comment>
<evidence type="ECO:0000256" key="3">
    <source>
        <dbReference type="ARBA" id="ARBA00022723"/>
    </source>
</evidence>
<feature type="domain" description="Cytochrome c" evidence="8">
    <location>
        <begin position="294"/>
        <end position="403"/>
    </location>
</feature>
<keyword evidence="10" id="KW-1185">Reference proteome</keyword>
<keyword evidence="4" id="KW-0732">Signal</keyword>
<keyword evidence="3 7" id="KW-0479">Metal-binding</keyword>
<evidence type="ECO:0000313" key="10">
    <source>
        <dbReference type="Proteomes" id="UP000675047"/>
    </source>
</evidence>
<feature type="domain" description="Cytochrome c" evidence="8">
    <location>
        <begin position="446"/>
        <end position="584"/>
    </location>
</feature>
<dbReference type="Proteomes" id="UP000675047">
    <property type="component" value="Unassembled WGS sequence"/>
</dbReference>
<dbReference type="GO" id="GO:0004130">
    <property type="term" value="F:cytochrome-c peroxidase activity"/>
    <property type="evidence" value="ECO:0007669"/>
    <property type="project" value="TreeGrafter"/>
</dbReference>
<evidence type="ECO:0000256" key="4">
    <source>
        <dbReference type="ARBA" id="ARBA00022729"/>
    </source>
</evidence>
<dbReference type="PANTHER" id="PTHR30600:SF10">
    <property type="entry name" value="BLL6722 PROTEIN"/>
    <property type="match status" value="1"/>
</dbReference>
<accession>A0A941AXL5</accession>
<reference evidence="9 10" key="1">
    <citation type="submission" date="2021-03" db="EMBL/GenBank/DDBJ databases">
        <title>Flavobacterium Flabelliformis Sp. Nov. And Flavobacterium Geliluteum Sp. Nov., Two Novel Multidrug Resistant Psychrophilic Species Isolated From Antarctica.</title>
        <authorList>
            <person name="Kralova S."/>
            <person name="Busse H.J."/>
            <person name="Bezdicek M."/>
            <person name="Nykrynova M."/>
            <person name="Kroupova E."/>
            <person name="Krsek D."/>
            <person name="Sedlacek I."/>
        </authorList>
    </citation>
    <scope>NUCLEOTIDE SEQUENCE [LARGE SCALE GENOMIC DNA]</scope>
    <source>
        <strain evidence="9 10">P7388</strain>
    </source>
</reference>
<dbReference type="GO" id="GO:0046872">
    <property type="term" value="F:metal ion binding"/>
    <property type="evidence" value="ECO:0007669"/>
    <property type="project" value="UniProtKB-KW"/>
</dbReference>
<evidence type="ECO:0000313" key="9">
    <source>
        <dbReference type="EMBL" id="MBP4138251.1"/>
    </source>
</evidence>
<evidence type="ECO:0000259" key="8">
    <source>
        <dbReference type="PROSITE" id="PS51007"/>
    </source>
</evidence>
<dbReference type="RefSeq" id="WP_210666245.1">
    <property type="nucleotide sequence ID" value="NZ_JAGFBV010000012.1"/>
</dbReference>
<comment type="caution">
    <text evidence="9">The sequence shown here is derived from an EMBL/GenBank/DDBJ whole genome shotgun (WGS) entry which is preliminary data.</text>
</comment>
<gene>
    <name evidence="9" type="ORF">J3495_09130</name>
</gene>
<dbReference type="GO" id="GO:0030313">
    <property type="term" value="C:cell envelope"/>
    <property type="evidence" value="ECO:0007669"/>
    <property type="project" value="UniProtKB-SubCell"/>
</dbReference>
<dbReference type="InterPro" id="IPR036909">
    <property type="entry name" value="Cyt_c-like_dom_sf"/>
</dbReference>
<proteinExistence type="predicted"/>
<dbReference type="Gene3D" id="1.10.760.10">
    <property type="entry name" value="Cytochrome c-like domain"/>
    <property type="match status" value="2"/>
</dbReference>
<dbReference type="AlphaFoldDB" id="A0A941AXL5"/>
<keyword evidence="9" id="KW-0575">Peroxidase</keyword>
<dbReference type="InterPro" id="IPR051395">
    <property type="entry name" value="Cytochrome_c_Peroxidase/MauG"/>
</dbReference>
<dbReference type="PROSITE" id="PS51257">
    <property type="entry name" value="PROKAR_LIPOPROTEIN"/>
    <property type="match status" value="1"/>
</dbReference>
<dbReference type="Gene3D" id="1.20.1420.20">
    <property type="entry name" value="M75 peptidase, HXXE motif"/>
    <property type="match status" value="1"/>
</dbReference>
<dbReference type="PROSITE" id="PS51007">
    <property type="entry name" value="CYTC"/>
    <property type="match status" value="2"/>
</dbReference>
<dbReference type="GO" id="GO:0020037">
    <property type="term" value="F:heme binding"/>
    <property type="evidence" value="ECO:0007669"/>
    <property type="project" value="InterPro"/>
</dbReference>
<protein>
    <submittedName>
        <fullName evidence="9">Cytochrome-c peroxidase</fullName>
    </submittedName>
</protein>
<sequence length="593" mass="66983">MKKIYGLFFLLALVACEKKSKHQEINEVFKDDITLLIEKVAKLKYSVQSDSSEAQIQRQFLEAHQSYKKVEMISEYYSPAVSKSINGPAISEFEENDKVTVPPEGFQVIEELVFPKYNKNTKKELLQELGVLSANLIRLEKVSNSNELTDAHVFDAMRLEVYRILTLGITGFDSPVVLNSIPEAQVSLETIEKYYRVYLENNSVSNAKQVLQIFQKGKKYLKVNINFNAFDRAYFIKEILNPLSKGLYKTQSELGIPLMKEQRGLKVTAQTLFDQDAFDPEAFSGFPDYKTTPEKIALGKKLFNDPILSGNNTRSCASCHHANKAFTDGLERAVALDGKSMIQRNTPTLSNIAFQRVFFADSRVSYLEDQAIAVISNENEMHGSLEKSALALQKNKEYVEQFKKAFPKGDINAFAIKNALASYIRSLSDYDSKFDDYMQNKISFTEDEKAGFNLFAGKAKCATCHFIPLTNGTVPPNFDRSESEVLGVPDKNKKLDGDLGKFVVTQAAIHKYSFKTPTIRNSVLTAPYMHNGVYKTLEEVIDFYNEGGGLGLGLELENQTLPEEKLNLSDKEKMQLIAFMKTLTDNRYLQSKK</sequence>
<organism evidence="9 10">
    <name type="scientific">Flavobacterium geliluteum</name>
    <dbReference type="NCBI Taxonomy" id="2816120"/>
    <lineage>
        <taxon>Bacteria</taxon>
        <taxon>Pseudomonadati</taxon>
        <taxon>Bacteroidota</taxon>
        <taxon>Flavobacteriia</taxon>
        <taxon>Flavobacteriales</taxon>
        <taxon>Flavobacteriaceae</taxon>
        <taxon>Flavobacterium</taxon>
    </lineage>
</organism>